<accession>J3LCH6</accession>
<evidence type="ECO:0000313" key="2">
    <source>
        <dbReference type="EnsemblPlants" id="OB02G23430.1"/>
    </source>
</evidence>
<reference evidence="2" key="1">
    <citation type="submission" date="2013-04" db="UniProtKB">
        <authorList>
            <consortium name="EnsemblPlants"/>
        </authorList>
    </citation>
    <scope>IDENTIFICATION</scope>
</reference>
<organism evidence="2">
    <name type="scientific">Oryza brachyantha</name>
    <name type="common">malo sina</name>
    <dbReference type="NCBI Taxonomy" id="4533"/>
    <lineage>
        <taxon>Eukaryota</taxon>
        <taxon>Viridiplantae</taxon>
        <taxon>Streptophyta</taxon>
        <taxon>Embryophyta</taxon>
        <taxon>Tracheophyta</taxon>
        <taxon>Spermatophyta</taxon>
        <taxon>Magnoliopsida</taxon>
        <taxon>Liliopsida</taxon>
        <taxon>Poales</taxon>
        <taxon>Poaceae</taxon>
        <taxon>BOP clade</taxon>
        <taxon>Oryzoideae</taxon>
        <taxon>Oryzeae</taxon>
        <taxon>Oryzinae</taxon>
        <taxon>Oryza</taxon>
    </lineage>
</organism>
<dbReference type="EnsemblPlants" id="OB02G23430.1">
    <property type="protein sequence ID" value="OB02G23430.1"/>
    <property type="gene ID" value="OB02G23430"/>
</dbReference>
<dbReference type="Gramene" id="OB02G23430.1">
    <property type="protein sequence ID" value="OB02G23430.1"/>
    <property type="gene ID" value="OB02G23430"/>
</dbReference>
<evidence type="ECO:0000313" key="3">
    <source>
        <dbReference type="Proteomes" id="UP000006038"/>
    </source>
</evidence>
<dbReference type="HOGENOM" id="CLU_2389696_0_0_1"/>
<proteinExistence type="predicted"/>
<protein>
    <submittedName>
        <fullName evidence="2">Uncharacterized protein</fullName>
    </submittedName>
</protein>
<name>J3LCH6_ORYBR</name>
<feature type="region of interest" description="Disordered" evidence="1">
    <location>
        <begin position="70"/>
        <end position="94"/>
    </location>
</feature>
<dbReference type="Proteomes" id="UP000006038">
    <property type="component" value="Unassembled WGS sequence"/>
</dbReference>
<sequence>MGGGAETETRRRGRRLGFARTKRRPKVEWSLRCGPWNDRAATTTSDKNNVMRTQRSDHVFFVVGAIAVEGKEARSQHPRPKATSADHVGGSSGS</sequence>
<keyword evidence="3" id="KW-1185">Reference proteome</keyword>
<evidence type="ECO:0000256" key="1">
    <source>
        <dbReference type="SAM" id="MobiDB-lite"/>
    </source>
</evidence>
<dbReference type="AlphaFoldDB" id="J3LCH6"/>